<name>A0A1F7U278_9BACT</name>
<evidence type="ECO:0000313" key="3">
    <source>
        <dbReference type="EMBL" id="OGL72346.1"/>
    </source>
</evidence>
<protein>
    <submittedName>
        <fullName evidence="3">Uncharacterized protein</fullName>
    </submittedName>
</protein>
<dbReference type="EMBL" id="MGDZ01000066">
    <property type="protein sequence ID" value="OGL72346.1"/>
    <property type="molecule type" value="Genomic_DNA"/>
</dbReference>
<organism evidence="3 4">
    <name type="scientific">Candidatus Uhrbacteria bacterium RIFCSPHIGHO2_02_FULL_57_19</name>
    <dbReference type="NCBI Taxonomy" id="1802391"/>
    <lineage>
        <taxon>Bacteria</taxon>
        <taxon>Candidatus Uhriibacteriota</taxon>
    </lineage>
</organism>
<feature type="region of interest" description="Disordered" evidence="1">
    <location>
        <begin position="60"/>
        <end position="85"/>
    </location>
</feature>
<keyword evidence="2" id="KW-0472">Membrane</keyword>
<evidence type="ECO:0000256" key="1">
    <source>
        <dbReference type="SAM" id="MobiDB-lite"/>
    </source>
</evidence>
<sequence length="85" mass="9076">MDFARGRNLPITIGGALALLIIAAMYFFYPLQQQNNAVPETKPVSAATTTDTTVDVSAEVGGAVETPADKLPETNPFTGYKNPFE</sequence>
<feature type="transmembrane region" description="Helical" evidence="2">
    <location>
        <begin position="9"/>
        <end position="29"/>
    </location>
</feature>
<proteinExistence type="predicted"/>
<evidence type="ECO:0000256" key="2">
    <source>
        <dbReference type="SAM" id="Phobius"/>
    </source>
</evidence>
<reference evidence="3 4" key="1">
    <citation type="journal article" date="2016" name="Nat. Commun.">
        <title>Thousands of microbial genomes shed light on interconnected biogeochemical processes in an aquifer system.</title>
        <authorList>
            <person name="Anantharaman K."/>
            <person name="Brown C.T."/>
            <person name="Hug L.A."/>
            <person name="Sharon I."/>
            <person name="Castelle C.J."/>
            <person name="Probst A.J."/>
            <person name="Thomas B.C."/>
            <person name="Singh A."/>
            <person name="Wilkins M.J."/>
            <person name="Karaoz U."/>
            <person name="Brodie E.L."/>
            <person name="Williams K.H."/>
            <person name="Hubbard S.S."/>
            <person name="Banfield J.F."/>
        </authorList>
    </citation>
    <scope>NUCLEOTIDE SEQUENCE [LARGE SCALE GENOMIC DNA]</scope>
</reference>
<accession>A0A1F7U278</accession>
<comment type="caution">
    <text evidence="3">The sequence shown here is derived from an EMBL/GenBank/DDBJ whole genome shotgun (WGS) entry which is preliminary data.</text>
</comment>
<gene>
    <name evidence="3" type="ORF">A3D72_04675</name>
</gene>
<keyword evidence="2" id="KW-0812">Transmembrane</keyword>
<dbReference type="AlphaFoldDB" id="A0A1F7U278"/>
<keyword evidence="2" id="KW-1133">Transmembrane helix</keyword>
<dbReference type="STRING" id="1802391.A3D72_04675"/>
<dbReference type="Proteomes" id="UP000176303">
    <property type="component" value="Unassembled WGS sequence"/>
</dbReference>
<evidence type="ECO:0000313" key="4">
    <source>
        <dbReference type="Proteomes" id="UP000176303"/>
    </source>
</evidence>